<protein>
    <submittedName>
        <fullName evidence="3">Glycosyl transferase, group 1 family protein</fullName>
    </submittedName>
</protein>
<name>K1R8A1_9ZZZZ</name>
<dbReference type="EMBL" id="AJWY01013990">
    <property type="protein sequence ID" value="EKC45132.1"/>
    <property type="molecule type" value="Genomic_DNA"/>
</dbReference>
<proteinExistence type="predicted"/>
<reference evidence="3" key="1">
    <citation type="journal article" date="2013" name="Environ. Microbiol.">
        <title>Microbiota from the distal guts of lean and obese adolescents exhibit partial functional redundancy besides clear differences in community structure.</title>
        <authorList>
            <person name="Ferrer M."/>
            <person name="Ruiz A."/>
            <person name="Lanza F."/>
            <person name="Haange S.B."/>
            <person name="Oberbach A."/>
            <person name="Till H."/>
            <person name="Bargiela R."/>
            <person name="Campoy C."/>
            <person name="Segura M.T."/>
            <person name="Richter M."/>
            <person name="von Bergen M."/>
            <person name="Seifert J."/>
            <person name="Suarez A."/>
        </authorList>
    </citation>
    <scope>NUCLEOTIDE SEQUENCE</scope>
</reference>
<gene>
    <name evidence="3" type="ORF">LEA_20356</name>
</gene>
<dbReference type="PANTHER" id="PTHR46401:SF2">
    <property type="entry name" value="GLYCOSYLTRANSFERASE WBBK-RELATED"/>
    <property type="match status" value="1"/>
</dbReference>
<feature type="domain" description="Glycosyl transferase family 1" evidence="2">
    <location>
        <begin position="21"/>
        <end position="143"/>
    </location>
</feature>
<evidence type="ECO:0000259" key="2">
    <source>
        <dbReference type="Pfam" id="PF00534"/>
    </source>
</evidence>
<sequence>MTYNGWEHLQNVQPDMTVFDKLPGVKKKEYYYALGSLAGHKNFKWVREVAARNPDKTFVVAGGKDLAAFGSAEADAAQNTSNIFYPGYVTDGQNKALMQNCKGFLHPAVFEGFGIPPLEALSLGAPIALARASCLPELYGDTARYFDPYDYDVDLDALFAKPAAPPDKVLAKYSWEKTARFWLDEIKKCAEA</sequence>
<evidence type="ECO:0000313" key="3">
    <source>
        <dbReference type="EMBL" id="EKC45132.1"/>
    </source>
</evidence>
<organism evidence="3">
    <name type="scientific">human gut metagenome</name>
    <dbReference type="NCBI Taxonomy" id="408170"/>
    <lineage>
        <taxon>unclassified sequences</taxon>
        <taxon>metagenomes</taxon>
        <taxon>organismal metagenomes</taxon>
    </lineage>
</organism>
<evidence type="ECO:0000256" key="1">
    <source>
        <dbReference type="ARBA" id="ARBA00022679"/>
    </source>
</evidence>
<comment type="caution">
    <text evidence="3">The sequence shown here is derived from an EMBL/GenBank/DDBJ whole genome shotgun (WGS) entry which is preliminary data.</text>
</comment>
<dbReference type="PANTHER" id="PTHR46401">
    <property type="entry name" value="GLYCOSYLTRANSFERASE WBBK-RELATED"/>
    <property type="match status" value="1"/>
</dbReference>
<dbReference type="GO" id="GO:0016757">
    <property type="term" value="F:glycosyltransferase activity"/>
    <property type="evidence" value="ECO:0007669"/>
    <property type="project" value="InterPro"/>
</dbReference>
<dbReference type="AlphaFoldDB" id="K1R8A1"/>
<keyword evidence="1 3" id="KW-0808">Transferase</keyword>
<dbReference type="Gene3D" id="3.40.50.2000">
    <property type="entry name" value="Glycogen Phosphorylase B"/>
    <property type="match status" value="1"/>
</dbReference>
<accession>K1R8A1</accession>
<dbReference type="SUPFAM" id="SSF53756">
    <property type="entry name" value="UDP-Glycosyltransferase/glycogen phosphorylase"/>
    <property type="match status" value="1"/>
</dbReference>
<dbReference type="Pfam" id="PF00534">
    <property type="entry name" value="Glycos_transf_1"/>
    <property type="match status" value="1"/>
</dbReference>
<dbReference type="InterPro" id="IPR001296">
    <property type="entry name" value="Glyco_trans_1"/>
</dbReference>